<name>A0A3L8NZS0_9ACTN</name>
<accession>A0A3L8NZS0</accession>
<dbReference type="Pfam" id="PF03372">
    <property type="entry name" value="Exo_endo_phos"/>
    <property type="match status" value="1"/>
</dbReference>
<reference evidence="2 3" key="1">
    <citation type="submission" date="2018-10" db="EMBL/GenBank/DDBJ databases">
        <title>Marmoricola sp. 4Q3S-7 whole genome shotgun sequence.</title>
        <authorList>
            <person name="Li F."/>
        </authorList>
    </citation>
    <scope>NUCLEOTIDE SEQUENCE [LARGE SCALE GENOMIC DNA]</scope>
    <source>
        <strain evidence="2 3">4Q3S-7</strain>
    </source>
</reference>
<evidence type="ECO:0000313" key="3">
    <source>
        <dbReference type="Proteomes" id="UP000281708"/>
    </source>
</evidence>
<dbReference type="NCBIfam" id="NF033681">
    <property type="entry name" value="ExeM_NucH_DNase"/>
    <property type="match status" value="1"/>
</dbReference>
<dbReference type="SUPFAM" id="SSF56219">
    <property type="entry name" value="DNase I-like"/>
    <property type="match status" value="1"/>
</dbReference>
<dbReference type="CDD" id="cd04486">
    <property type="entry name" value="YhcR_OBF_like"/>
    <property type="match status" value="1"/>
</dbReference>
<dbReference type="InterPro" id="IPR005135">
    <property type="entry name" value="Endo/exonuclease/phosphatase"/>
</dbReference>
<dbReference type="PANTHER" id="PTHR42834:SF1">
    <property type="entry name" value="ENDONUCLEASE_EXONUCLEASE_PHOSPHATASE FAMILY PROTEIN (AFU_ORTHOLOGUE AFUA_3G09210)"/>
    <property type="match status" value="1"/>
</dbReference>
<gene>
    <name evidence="2" type="ORF">D9V37_18350</name>
</gene>
<keyword evidence="2" id="KW-0255">Endonuclease</keyword>
<feature type="domain" description="Endonuclease/exonuclease/phosphatase" evidence="1">
    <location>
        <begin position="416"/>
        <end position="690"/>
    </location>
</feature>
<dbReference type="OrthoDB" id="1016457at2"/>
<comment type="caution">
    <text evidence="2">The sequence shown here is derived from an EMBL/GenBank/DDBJ whole genome shotgun (WGS) entry which is preliminary data.</text>
</comment>
<sequence>MPVPPKSMPMGCASLIPRNVVRRLRRRHRTFPFRSTVHVRLGTQYRPVLEESRMPSRALPLFTAGAVSITAAALALTPLGVAAAADPPPRLTIAQIQGTGAASPYAGQTVVTDGVVTASYPTGGFNGFYLQTAGTGGHLSRDHAASDAVFVYLGSKGAATAPRIGDHVEVTGPVSEYQGLTEISPATDGTSVLTTPAEAVKPVTNAYPSTDAGREAEEGMLVEPGRFTVTDVYTLNSYGEIALARGTTTLRQPTDVARPGSAKQQSVIASNAARSVTLDDGSSVSFLGSGKNTPLPWITQERPVRVGAPAQFTKPVVLDYRNDEWKFQPTSQLTADNAASVAPATFPNTRTDHPAKVKGALKIASFNVLNYFTETGEDYVAAGHTCSSYSDRAGNPITVDDCGADGPRGAWDEANLQRQQDKIVHAINALGADVLSLEEIENSAKFGKDRDQALAHLVDALNADAGSRVWDYVRSPEAADLPPLADQDVIRTAFIYHRVDVKPVGVSHVLVGSAAFDNARQPLAQVFVPRGGGRDVRFLAVVNHFKSKGSGTGEDADQGDGQGASNHSRVLQARALVRFVRQQEDTADVRKVFLTGDFNSYTEEDPLRVLANAGYTDLGTKLAPSESTYVFDGLVGSLDHVFANDAALEWVKGAHVWNINSVESVAYEYSRYNANATNFYTPSPFRSSDHDPTLVGFTPR</sequence>
<keyword evidence="2" id="KW-0378">Hydrolase</keyword>
<dbReference type="Gene3D" id="3.60.10.10">
    <property type="entry name" value="Endonuclease/exonuclease/phosphatase"/>
    <property type="match status" value="1"/>
</dbReference>
<keyword evidence="3" id="KW-1185">Reference proteome</keyword>
<dbReference type="AlphaFoldDB" id="A0A3L8NZS0"/>
<dbReference type="EMBL" id="RDBE01000010">
    <property type="protein sequence ID" value="RLV48053.1"/>
    <property type="molecule type" value="Genomic_DNA"/>
</dbReference>
<organism evidence="2 3">
    <name type="scientific">Nocardioides mangrovicus</name>
    <dbReference type="NCBI Taxonomy" id="2478913"/>
    <lineage>
        <taxon>Bacteria</taxon>
        <taxon>Bacillati</taxon>
        <taxon>Actinomycetota</taxon>
        <taxon>Actinomycetes</taxon>
        <taxon>Propionibacteriales</taxon>
        <taxon>Nocardioidaceae</taxon>
        <taxon>Nocardioides</taxon>
    </lineage>
</organism>
<dbReference type="PANTHER" id="PTHR42834">
    <property type="entry name" value="ENDONUCLEASE/EXONUCLEASE/PHOSPHATASE FAMILY PROTEIN (AFU_ORTHOLOGUE AFUA_3G09210)"/>
    <property type="match status" value="1"/>
</dbReference>
<protein>
    <submittedName>
        <fullName evidence="2">ExeM/NucH family extracellular endonuclease</fullName>
    </submittedName>
</protein>
<evidence type="ECO:0000259" key="1">
    <source>
        <dbReference type="Pfam" id="PF03372"/>
    </source>
</evidence>
<dbReference type="GO" id="GO:0004519">
    <property type="term" value="F:endonuclease activity"/>
    <property type="evidence" value="ECO:0007669"/>
    <property type="project" value="UniProtKB-KW"/>
</dbReference>
<dbReference type="Proteomes" id="UP000281708">
    <property type="component" value="Unassembled WGS sequence"/>
</dbReference>
<proteinExistence type="predicted"/>
<dbReference type="InterPro" id="IPR036691">
    <property type="entry name" value="Endo/exonu/phosph_ase_sf"/>
</dbReference>
<dbReference type="RefSeq" id="WP_121807560.1">
    <property type="nucleotide sequence ID" value="NZ_RDBE01000010.1"/>
</dbReference>
<dbReference type="CDD" id="cd10283">
    <property type="entry name" value="MnuA_DNase1-like"/>
    <property type="match status" value="1"/>
</dbReference>
<dbReference type="InterPro" id="IPR047971">
    <property type="entry name" value="ExeM-like"/>
</dbReference>
<evidence type="ECO:0000313" key="2">
    <source>
        <dbReference type="EMBL" id="RLV48053.1"/>
    </source>
</evidence>
<keyword evidence="2" id="KW-0540">Nuclease</keyword>